<dbReference type="NCBIfam" id="TIGR00260">
    <property type="entry name" value="thrC"/>
    <property type="match status" value="1"/>
</dbReference>
<reference evidence="11" key="1">
    <citation type="submission" date="2019-03" db="EMBL/GenBank/DDBJ databases">
        <title>Single cell metagenomics reveals metabolic interactions within the superorganism composed of flagellate Streblomastix strix and complex community of Bacteroidetes bacteria on its surface.</title>
        <authorList>
            <person name="Treitli S.C."/>
            <person name="Kolisko M."/>
            <person name="Husnik F."/>
            <person name="Keeling P."/>
            <person name="Hampl V."/>
        </authorList>
    </citation>
    <scope>NUCLEOTIDE SEQUENCE</scope>
    <source>
        <strain evidence="11">STM</strain>
    </source>
</reference>
<dbReference type="GO" id="GO:0030170">
    <property type="term" value="F:pyridoxal phosphate binding"/>
    <property type="evidence" value="ECO:0007669"/>
    <property type="project" value="InterPro"/>
</dbReference>
<dbReference type="PROSITE" id="PS00165">
    <property type="entry name" value="DEHYDRATASE_SER_THR"/>
    <property type="match status" value="1"/>
</dbReference>
<dbReference type="UniPathway" id="UPA00050">
    <property type="reaction ID" value="UER00065"/>
</dbReference>
<evidence type="ECO:0000313" key="11">
    <source>
        <dbReference type="EMBL" id="KAA6350091.1"/>
    </source>
</evidence>
<dbReference type="Pfam" id="PF00291">
    <property type="entry name" value="PALP"/>
    <property type="match status" value="1"/>
</dbReference>
<dbReference type="Gene3D" id="3.40.50.1100">
    <property type="match status" value="2"/>
</dbReference>
<evidence type="ECO:0000256" key="3">
    <source>
        <dbReference type="ARBA" id="ARBA00005517"/>
    </source>
</evidence>
<keyword evidence="8 11" id="KW-0456">Lyase</keyword>
<evidence type="ECO:0000256" key="5">
    <source>
        <dbReference type="ARBA" id="ARBA00022605"/>
    </source>
</evidence>
<organism evidence="11">
    <name type="scientific">termite gut metagenome</name>
    <dbReference type="NCBI Taxonomy" id="433724"/>
    <lineage>
        <taxon>unclassified sequences</taxon>
        <taxon>metagenomes</taxon>
        <taxon>organismal metagenomes</taxon>
    </lineage>
</organism>
<dbReference type="InterPro" id="IPR051166">
    <property type="entry name" value="Threonine_Synthase"/>
</dbReference>
<dbReference type="FunFam" id="3.40.50.1100:FF:000022">
    <property type="entry name" value="Threonine synthase"/>
    <property type="match status" value="1"/>
</dbReference>
<dbReference type="EMBL" id="SNRY01000034">
    <property type="protein sequence ID" value="KAA6350091.1"/>
    <property type="molecule type" value="Genomic_DNA"/>
</dbReference>
<sequence length="433" mass="48555">MLYYSTNKQISPVSLREAVVRGLASDKGLFMPEVVKPLPQDFYDHIENLSFQEMACQVARAFFGEDISEDILRQIVYDTLSFDVPLVKVKENIYSLELFHGPTLAFKDVGARFMARLLGYFIRERSEKEVHVLVATSGDTGSAVANGFLGVKGIHVHVLYPQGKVSEIQEKQFTTLRQNITALEIDGTFDDCQALVKAAFTDKELNEHLVLTSANSINVARFLPQAFYYFYAYAQLKKLKKSNRVVISVPSGNLGNLTAGLFGKRMGLPVIRFIAANNVNDIFYRYLQTGKYDVHPSVATVANAMDVGNPSNFARIFDLYYYSHAAISADISGASYNNEQIRETVKNVYRETNYLLDPHGACAYRALEELLQSGQTGVFFETAHPAKFLETVEAITGSQIEVPPKLQAFMKGEKNCLSLPKEFIVFKQYMLTL</sequence>
<evidence type="ECO:0000256" key="8">
    <source>
        <dbReference type="ARBA" id="ARBA00023239"/>
    </source>
</evidence>
<name>A0A5J4SX98_9ZZZZ</name>
<dbReference type="InterPro" id="IPR029144">
    <property type="entry name" value="Thr_synth_N"/>
</dbReference>
<dbReference type="AlphaFoldDB" id="A0A5J4SX98"/>
<evidence type="ECO:0000256" key="4">
    <source>
        <dbReference type="ARBA" id="ARBA00013028"/>
    </source>
</evidence>
<dbReference type="PANTHER" id="PTHR42690:SF1">
    <property type="entry name" value="THREONINE SYNTHASE-LIKE 2"/>
    <property type="match status" value="1"/>
</dbReference>
<dbReference type="InterPro" id="IPR000634">
    <property type="entry name" value="Ser/Thr_deHydtase_PyrdxlP-BS"/>
</dbReference>
<dbReference type="Gene3D" id="3.90.1380.10">
    <property type="entry name" value="Threonine synthase, N-terminal domain"/>
    <property type="match status" value="1"/>
</dbReference>
<evidence type="ECO:0000256" key="7">
    <source>
        <dbReference type="ARBA" id="ARBA00022898"/>
    </source>
</evidence>
<comment type="pathway">
    <text evidence="2">Amino-acid biosynthesis; L-threonine biosynthesis; L-threonine from L-aspartate: step 5/5.</text>
</comment>
<evidence type="ECO:0000256" key="1">
    <source>
        <dbReference type="ARBA" id="ARBA00001933"/>
    </source>
</evidence>
<keyword evidence="7" id="KW-0663">Pyridoxal phosphate</keyword>
<dbReference type="CDD" id="cd01560">
    <property type="entry name" value="Thr-synth_2"/>
    <property type="match status" value="1"/>
</dbReference>
<gene>
    <name evidence="11" type="ORF">EZS27_002555</name>
</gene>
<dbReference type="InterPro" id="IPR001926">
    <property type="entry name" value="TrpB-like_PALP"/>
</dbReference>
<evidence type="ECO:0000259" key="9">
    <source>
        <dbReference type="Pfam" id="PF00291"/>
    </source>
</evidence>
<feature type="domain" description="Tryptophan synthase beta chain-like PALP" evidence="9">
    <location>
        <begin position="93"/>
        <end position="375"/>
    </location>
</feature>
<dbReference type="InterPro" id="IPR037158">
    <property type="entry name" value="Thr_synth_N_sf"/>
</dbReference>
<evidence type="ECO:0000256" key="6">
    <source>
        <dbReference type="ARBA" id="ARBA00022697"/>
    </source>
</evidence>
<dbReference type="GO" id="GO:0004795">
    <property type="term" value="F:threonine synthase activity"/>
    <property type="evidence" value="ECO:0007669"/>
    <property type="project" value="UniProtKB-EC"/>
</dbReference>
<keyword evidence="5" id="KW-0028">Amino-acid biosynthesis</keyword>
<proteinExistence type="inferred from homology"/>
<dbReference type="InterPro" id="IPR036052">
    <property type="entry name" value="TrpB-like_PALP_sf"/>
</dbReference>
<accession>A0A5J4SX98</accession>
<feature type="domain" description="Threonine synthase N-terminal" evidence="10">
    <location>
        <begin position="3"/>
        <end position="78"/>
    </location>
</feature>
<dbReference type="EC" id="4.2.3.1" evidence="4"/>
<dbReference type="Pfam" id="PF14821">
    <property type="entry name" value="Thr_synth_N"/>
    <property type="match status" value="1"/>
</dbReference>
<keyword evidence="6" id="KW-0791">Threonine biosynthesis</keyword>
<comment type="caution">
    <text evidence="11">The sequence shown here is derived from an EMBL/GenBank/DDBJ whole genome shotgun (WGS) entry which is preliminary data.</text>
</comment>
<comment type="similarity">
    <text evidence="3">Belongs to the threonine synthase family.</text>
</comment>
<evidence type="ECO:0000256" key="2">
    <source>
        <dbReference type="ARBA" id="ARBA00004979"/>
    </source>
</evidence>
<dbReference type="SUPFAM" id="SSF53686">
    <property type="entry name" value="Tryptophan synthase beta subunit-like PLP-dependent enzymes"/>
    <property type="match status" value="1"/>
</dbReference>
<dbReference type="PANTHER" id="PTHR42690">
    <property type="entry name" value="THREONINE SYNTHASE FAMILY MEMBER"/>
    <property type="match status" value="1"/>
</dbReference>
<protein>
    <recommendedName>
        <fullName evidence="4">threonine synthase</fullName>
        <ecNumber evidence="4">4.2.3.1</ecNumber>
    </recommendedName>
</protein>
<dbReference type="InterPro" id="IPR004450">
    <property type="entry name" value="Thr_synthase-like"/>
</dbReference>
<dbReference type="GO" id="GO:0009088">
    <property type="term" value="P:threonine biosynthetic process"/>
    <property type="evidence" value="ECO:0007669"/>
    <property type="project" value="UniProtKB-UniPathway"/>
</dbReference>
<evidence type="ECO:0000259" key="10">
    <source>
        <dbReference type="Pfam" id="PF14821"/>
    </source>
</evidence>
<comment type="cofactor">
    <cofactor evidence="1">
        <name>pyridoxal 5'-phosphate</name>
        <dbReference type="ChEBI" id="CHEBI:597326"/>
    </cofactor>
</comment>